<comment type="similarity">
    <text evidence="3">Belongs to the cytochrome P450 family.</text>
</comment>
<keyword evidence="10" id="KW-0472">Membrane</keyword>
<protein>
    <recommendedName>
        <fullName evidence="13">Cytochrome P450</fullName>
    </recommendedName>
</protein>
<feature type="binding site" description="axial binding residue" evidence="8">
    <location>
        <position position="514"/>
    </location>
    <ligand>
        <name>heme</name>
        <dbReference type="ChEBI" id="CHEBI:30413"/>
    </ligand>
    <ligandPart>
        <name>Fe</name>
        <dbReference type="ChEBI" id="CHEBI:18248"/>
    </ligandPart>
</feature>
<evidence type="ECO:0000256" key="1">
    <source>
        <dbReference type="ARBA" id="ARBA00001971"/>
    </source>
</evidence>
<dbReference type="PRINTS" id="PR00385">
    <property type="entry name" value="P450"/>
</dbReference>
<evidence type="ECO:0000256" key="5">
    <source>
        <dbReference type="ARBA" id="ARBA00023002"/>
    </source>
</evidence>
<keyword evidence="12" id="KW-1185">Reference proteome</keyword>
<dbReference type="Pfam" id="PF00067">
    <property type="entry name" value="p450"/>
    <property type="match status" value="1"/>
</dbReference>
<reference evidence="11 12" key="1">
    <citation type="journal article" date="2024" name="bioRxiv">
        <title>Comparative genomics of Cryptococcus and Kwoniella reveals pathogenesis evolution and contrasting karyotype dynamics via intercentromeric recombination or chromosome fusion.</title>
        <authorList>
            <person name="Coelho M.A."/>
            <person name="David-Palma M."/>
            <person name="Shea T."/>
            <person name="Bowers K."/>
            <person name="McGinley-Smith S."/>
            <person name="Mohammad A.W."/>
            <person name="Gnirke A."/>
            <person name="Yurkov A.M."/>
            <person name="Nowrousian M."/>
            <person name="Sun S."/>
            <person name="Cuomo C.A."/>
            <person name="Heitman J."/>
        </authorList>
    </citation>
    <scope>NUCLEOTIDE SEQUENCE [LARGE SCALE GENOMIC DNA]</scope>
    <source>
        <strain evidence="11 12">CBS 13917</strain>
    </source>
</reference>
<proteinExistence type="inferred from homology"/>
<dbReference type="Proteomes" id="UP001388673">
    <property type="component" value="Unassembled WGS sequence"/>
</dbReference>
<dbReference type="KEGG" id="kne:92177373"/>
<dbReference type="InterPro" id="IPR001128">
    <property type="entry name" value="Cyt_P450"/>
</dbReference>
<evidence type="ECO:0000256" key="7">
    <source>
        <dbReference type="ARBA" id="ARBA00023033"/>
    </source>
</evidence>
<evidence type="ECO:0000256" key="9">
    <source>
        <dbReference type="SAM" id="MobiDB-lite"/>
    </source>
</evidence>
<keyword evidence="7" id="KW-0503">Monooxygenase</keyword>
<dbReference type="GO" id="GO:0005506">
    <property type="term" value="F:iron ion binding"/>
    <property type="evidence" value="ECO:0007669"/>
    <property type="project" value="InterPro"/>
</dbReference>
<accession>A0AAW0Z5Z8</accession>
<dbReference type="GO" id="GO:0016705">
    <property type="term" value="F:oxidoreductase activity, acting on paired donors, with incorporation or reduction of molecular oxygen"/>
    <property type="evidence" value="ECO:0007669"/>
    <property type="project" value="InterPro"/>
</dbReference>
<dbReference type="InterPro" id="IPR002401">
    <property type="entry name" value="Cyt_P450_E_grp-I"/>
</dbReference>
<evidence type="ECO:0000313" key="12">
    <source>
        <dbReference type="Proteomes" id="UP001388673"/>
    </source>
</evidence>
<dbReference type="PANTHER" id="PTHR24305:SF166">
    <property type="entry name" value="CYTOCHROME P450 12A4, MITOCHONDRIAL-RELATED"/>
    <property type="match status" value="1"/>
</dbReference>
<dbReference type="Gene3D" id="1.10.630.10">
    <property type="entry name" value="Cytochrome P450"/>
    <property type="match status" value="1"/>
</dbReference>
<evidence type="ECO:0000256" key="2">
    <source>
        <dbReference type="ARBA" id="ARBA00005179"/>
    </source>
</evidence>
<keyword evidence="10" id="KW-0812">Transmembrane</keyword>
<evidence type="ECO:0000256" key="6">
    <source>
        <dbReference type="ARBA" id="ARBA00023004"/>
    </source>
</evidence>
<keyword evidence="10" id="KW-1133">Transmembrane helix</keyword>
<comment type="caution">
    <text evidence="11">The sequence shown here is derived from an EMBL/GenBank/DDBJ whole genome shotgun (WGS) entry which is preliminary data.</text>
</comment>
<evidence type="ECO:0000256" key="8">
    <source>
        <dbReference type="PIRSR" id="PIRSR602401-1"/>
    </source>
</evidence>
<name>A0AAW0Z5Z8_9TREE</name>
<keyword evidence="4 8" id="KW-0349">Heme</keyword>
<dbReference type="AlphaFoldDB" id="A0AAW0Z5Z8"/>
<keyword evidence="5" id="KW-0560">Oxidoreductase</keyword>
<feature type="compositionally biased region" description="Polar residues" evidence="9">
    <location>
        <begin position="477"/>
        <end position="490"/>
    </location>
</feature>
<dbReference type="GeneID" id="92177373"/>
<organism evidence="11 12">
    <name type="scientific">Kwoniella newhampshirensis</name>
    <dbReference type="NCBI Taxonomy" id="1651941"/>
    <lineage>
        <taxon>Eukaryota</taxon>
        <taxon>Fungi</taxon>
        <taxon>Dikarya</taxon>
        <taxon>Basidiomycota</taxon>
        <taxon>Agaricomycotina</taxon>
        <taxon>Tremellomycetes</taxon>
        <taxon>Tremellales</taxon>
        <taxon>Cryptococcaceae</taxon>
        <taxon>Kwoniella</taxon>
    </lineage>
</organism>
<dbReference type="PANTHER" id="PTHR24305">
    <property type="entry name" value="CYTOCHROME P450"/>
    <property type="match status" value="1"/>
</dbReference>
<keyword evidence="8" id="KW-0479">Metal-binding</keyword>
<comment type="cofactor">
    <cofactor evidence="1 8">
        <name>heme</name>
        <dbReference type="ChEBI" id="CHEBI:30413"/>
    </cofactor>
</comment>
<feature type="region of interest" description="Disordered" evidence="9">
    <location>
        <begin position="476"/>
        <end position="502"/>
    </location>
</feature>
<dbReference type="InterPro" id="IPR050121">
    <property type="entry name" value="Cytochrome_P450_monoxygenase"/>
</dbReference>
<dbReference type="EMBL" id="JBCAWK010000001">
    <property type="protein sequence ID" value="KAK8869546.1"/>
    <property type="molecule type" value="Genomic_DNA"/>
</dbReference>
<evidence type="ECO:0000256" key="4">
    <source>
        <dbReference type="ARBA" id="ARBA00022617"/>
    </source>
</evidence>
<gene>
    <name evidence="11" type="ORF">IAR55_000113</name>
</gene>
<evidence type="ECO:0000256" key="3">
    <source>
        <dbReference type="ARBA" id="ARBA00010617"/>
    </source>
</evidence>
<comment type="pathway">
    <text evidence="2">Secondary metabolite biosynthesis.</text>
</comment>
<dbReference type="SUPFAM" id="SSF48264">
    <property type="entry name" value="Cytochrome P450"/>
    <property type="match status" value="1"/>
</dbReference>
<sequence>MEPQQPRDTTYFRPPTVLEILLLGLAYLGYLIFNTFVYKPCTSPLKDLPGPPGGTSRNGHVNDIINMHSNTVLEWIDTYGPTFLVRGPYGVHHRIFTVDTRALNHVLSHDSIYTKTGIVRRLIRRYIKEGLLVSEGDRHRVQKKVAQKLFVGNGFKGTGVMVREEAHRLRQVLTELCSNPNLTTPYSPHNADMPESHREVDMYKASTRSMFDVIGRVSIDHHFNTIGDWEGEGSKLFKKLVHMQQPTGGNRGLRLLLSLYFPIVDKIWACDNSNLVNEAMDTLGAIARKTKSERQIEIDQGRRESEEDNRDLLTMMLRHNSNESLGHDQKLSDEEIEGQLATFLFAGSETTASTLSLGLYHMSCDPAIQTRLRTEILACEGDLPYEQIDELPYLDAVAKEIFRMEPAISGTIRQAQKDDIIPLAQPVQLNDGRVVSELKIRKGQLVHVPIEHLHRSTSIWGPAAGTFDPNRFYSPPLRSSDQIHESASSRSSKRDDGPGITSNFMTFLDGPRRCVGYKLAIMEVKLILYTLLREFEFGLVQGGGKILRWNMLSNRPFVSGTLTSRGSRLPLVIKPYRGDDTAKKDEVEVK</sequence>
<dbReference type="GO" id="GO:0020037">
    <property type="term" value="F:heme binding"/>
    <property type="evidence" value="ECO:0007669"/>
    <property type="project" value="InterPro"/>
</dbReference>
<dbReference type="InterPro" id="IPR036396">
    <property type="entry name" value="Cyt_P450_sf"/>
</dbReference>
<feature type="transmembrane region" description="Helical" evidence="10">
    <location>
        <begin position="20"/>
        <end position="38"/>
    </location>
</feature>
<dbReference type="GO" id="GO:0004497">
    <property type="term" value="F:monooxygenase activity"/>
    <property type="evidence" value="ECO:0007669"/>
    <property type="project" value="UniProtKB-KW"/>
</dbReference>
<evidence type="ECO:0000256" key="10">
    <source>
        <dbReference type="SAM" id="Phobius"/>
    </source>
</evidence>
<evidence type="ECO:0008006" key="13">
    <source>
        <dbReference type="Google" id="ProtNLM"/>
    </source>
</evidence>
<keyword evidence="6 8" id="KW-0408">Iron</keyword>
<evidence type="ECO:0000313" key="11">
    <source>
        <dbReference type="EMBL" id="KAK8869546.1"/>
    </source>
</evidence>
<dbReference type="PRINTS" id="PR00463">
    <property type="entry name" value="EP450I"/>
</dbReference>
<dbReference type="RefSeq" id="XP_066805792.1">
    <property type="nucleotide sequence ID" value="XM_066943250.1"/>
</dbReference>